<name>A0A4Z2GY32_9TELE</name>
<comment type="caution">
    <text evidence="2">The sequence shown here is derived from an EMBL/GenBank/DDBJ whole genome shotgun (WGS) entry which is preliminary data.</text>
</comment>
<reference evidence="2 3" key="1">
    <citation type="submission" date="2019-03" db="EMBL/GenBank/DDBJ databases">
        <title>First draft genome of Liparis tanakae, snailfish: a comprehensive survey of snailfish specific genes.</title>
        <authorList>
            <person name="Kim W."/>
            <person name="Song I."/>
            <person name="Jeong J.-H."/>
            <person name="Kim D."/>
            <person name="Kim S."/>
            <person name="Ryu S."/>
            <person name="Song J.Y."/>
            <person name="Lee S.K."/>
        </authorList>
    </citation>
    <scope>NUCLEOTIDE SEQUENCE [LARGE SCALE GENOMIC DNA]</scope>
    <source>
        <tissue evidence="2">Muscle</tissue>
    </source>
</reference>
<protein>
    <submittedName>
        <fullName evidence="2">Uncharacterized protein</fullName>
    </submittedName>
</protein>
<organism evidence="2 3">
    <name type="scientific">Liparis tanakae</name>
    <name type="common">Tanaka's snailfish</name>
    <dbReference type="NCBI Taxonomy" id="230148"/>
    <lineage>
        <taxon>Eukaryota</taxon>
        <taxon>Metazoa</taxon>
        <taxon>Chordata</taxon>
        <taxon>Craniata</taxon>
        <taxon>Vertebrata</taxon>
        <taxon>Euteleostomi</taxon>
        <taxon>Actinopterygii</taxon>
        <taxon>Neopterygii</taxon>
        <taxon>Teleostei</taxon>
        <taxon>Neoteleostei</taxon>
        <taxon>Acanthomorphata</taxon>
        <taxon>Eupercaria</taxon>
        <taxon>Perciformes</taxon>
        <taxon>Cottioidei</taxon>
        <taxon>Cottales</taxon>
        <taxon>Liparidae</taxon>
        <taxon>Liparis</taxon>
    </lineage>
</organism>
<feature type="region of interest" description="Disordered" evidence="1">
    <location>
        <begin position="43"/>
        <end position="107"/>
    </location>
</feature>
<keyword evidence="3" id="KW-1185">Reference proteome</keyword>
<evidence type="ECO:0000313" key="3">
    <source>
        <dbReference type="Proteomes" id="UP000314294"/>
    </source>
</evidence>
<dbReference type="EMBL" id="SRLO01000386">
    <property type="protein sequence ID" value="TNN58211.1"/>
    <property type="molecule type" value="Genomic_DNA"/>
</dbReference>
<accession>A0A4Z2GY32</accession>
<evidence type="ECO:0000313" key="2">
    <source>
        <dbReference type="EMBL" id="TNN58211.1"/>
    </source>
</evidence>
<sequence>MCSAMCCNAYARASGSTSCVLEELQNVDVPLSEFKPTRCFFSQTHPEGDLMDTEENKPRSCRISRAKAGGRATEAGGIAKQAIAMRHREGGRAIEKEAGPLRRRQGH</sequence>
<proteinExistence type="predicted"/>
<gene>
    <name evidence="2" type="ORF">EYF80_031571</name>
</gene>
<dbReference type="Proteomes" id="UP000314294">
    <property type="component" value="Unassembled WGS sequence"/>
</dbReference>
<evidence type="ECO:0000256" key="1">
    <source>
        <dbReference type="SAM" id="MobiDB-lite"/>
    </source>
</evidence>
<dbReference type="AlphaFoldDB" id="A0A4Z2GY32"/>
<feature type="compositionally biased region" description="Basic and acidic residues" evidence="1">
    <location>
        <begin position="86"/>
        <end position="100"/>
    </location>
</feature>